<keyword evidence="5" id="KW-0597">Phosphoprotein</keyword>
<dbReference type="CDD" id="cd06225">
    <property type="entry name" value="HAMP"/>
    <property type="match status" value="1"/>
</dbReference>
<dbReference type="Gene3D" id="6.10.340.10">
    <property type="match status" value="1"/>
</dbReference>
<dbReference type="PANTHER" id="PTHR45528">
    <property type="entry name" value="SENSOR HISTIDINE KINASE CPXA"/>
    <property type="match status" value="1"/>
</dbReference>
<feature type="transmembrane region" description="Helical" evidence="12">
    <location>
        <begin position="181"/>
        <end position="208"/>
    </location>
</feature>
<evidence type="ECO:0000256" key="4">
    <source>
        <dbReference type="ARBA" id="ARBA00015735"/>
    </source>
</evidence>
<evidence type="ECO:0000256" key="11">
    <source>
        <dbReference type="ARBA" id="ARBA00023136"/>
    </source>
</evidence>
<dbReference type="EMBL" id="JOSX01000020">
    <property type="protein sequence ID" value="KEK14404.1"/>
    <property type="molecule type" value="Genomic_DNA"/>
</dbReference>
<dbReference type="InterPro" id="IPR003661">
    <property type="entry name" value="HisK_dim/P_dom"/>
</dbReference>
<reference evidence="17" key="3">
    <citation type="submission" date="2017-05" db="EMBL/GenBank/DDBJ databases">
        <authorList>
            <person name="Song R."/>
            <person name="Chenine A.L."/>
            <person name="Ruprecht R.M."/>
        </authorList>
    </citation>
    <scope>NUCLEOTIDE SEQUENCE [LARGE SCALE GENOMIC DNA]</scope>
    <source>
        <strain evidence="17">103v</strain>
    </source>
</reference>
<dbReference type="InterPro" id="IPR018247">
    <property type="entry name" value="EF_Hand_1_Ca_BS"/>
</dbReference>
<dbReference type="EMBL" id="NGQC01000034">
    <property type="protein sequence ID" value="OYT03344.1"/>
    <property type="molecule type" value="Genomic_DNA"/>
</dbReference>
<evidence type="ECO:0000313" key="20">
    <source>
        <dbReference type="Proteomes" id="UP000027731"/>
    </source>
</evidence>
<dbReference type="Gene3D" id="3.30.565.10">
    <property type="entry name" value="Histidine kinase-like ATPase, C-terminal domain"/>
    <property type="match status" value="1"/>
</dbReference>
<dbReference type="PRINTS" id="PR00344">
    <property type="entry name" value="BCTRLSENSOR"/>
</dbReference>
<dbReference type="InterPro" id="IPR050398">
    <property type="entry name" value="HssS/ArlS-like"/>
</dbReference>
<evidence type="ECO:0000313" key="15">
    <source>
        <dbReference type="EMBL" id="KEK14404.1"/>
    </source>
</evidence>
<reference evidence="19 23" key="6">
    <citation type="journal article" date="2018" name="J Appl Environ Microbiol">
        <title>The gut symbionts Lactobacillus reuteri R2lc and 2010 encode a polyketide synthase cluster that activates the mammalian aryl-hydrocarbon receptor.</title>
        <authorList>
            <person name="Ozcam M."/>
            <person name="Roos S."/>
            <person name="Van Pijkeren J.P."/>
        </authorList>
    </citation>
    <scope>NUCLEOTIDE SEQUENCE [LARGE SCALE GENOMIC DNA]</scope>
    <source>
        <strain evidence="19 23">R2lc</strain>
    </source>
</reference>
<keyword evidence="10" id="KW-0902">Two-component regulatory system</keyword>
<organism evidence="15 20">
    <name type="scientific">Limosilactobacillus reuteri</name>
    <name type="common">Lactobacillus reuteri</name>
    <dbReference type="NCBI Taxonomy" id="1598"/>
    <lineage>
        <taxon>Bacteria</taxon>
        <taxon>Bacillati</taxon>
        <taxon>Bacillota</taxon>
        <taxon>Bacilli</taxon>
        <taxon>Lactobacillales</taxon>
        <taxon>Lactobacillaceae</taxon>
        <taxon>Limosilactobacillus</taxon>
    </lineage>
</organism>
<dbReference type="SUPFAM" id="SSF55874">
    <property type="entry name" value="ATPase domain of HSP90 chaperone/DNA topoisomerase II/histidine kinase"/>
    <property type="match status" value="1"/>
</dbReference>
<dbReference type="FunFam" id="3.30.565.10:FF:000006">
    <property type="entry name" value="Sensor histidine kinase WalK"/>
    <property type="match status" value="1"/>
</dbReference>
<dbReference type="GO" id="GO:0016020">
    <property type="term" value="C:membrane"/>
    <property type="evidence" value="ECO:0007669"/>
    <property type="project" value="UniProtKB-SubCell"/>
</dbReference>
<dbReference type="InterPro" id="IPR036890">
    <property type="entry name" value="HATPase_C_sf"/>
</dbReference>
<dbReference type="SUPFAM" id="SSF158472">
    <property type="entry name" value="HAMP domain-like"/>
    <property type="match status" value="1"/>
</dbReference>
<evidence type="ECO:0000313" key="16">
    <source>
        <dbReference type="EMBL" id="MRG89234.1"/>
    </source>
</evidence>
<keyword evidence="7 12" id="KW-0812">Transmembrane</keyword>
<accession>A0A073JMT4</accession>
<dbReference type="Pfam" id="PF02518">
    <property type="entry name" value="HATPase_c"/>
    <property type="match status" value="1"/>
</dbReference>
<dbReference type="EC" id="2.7.13.3" evidence="3"/>
<protein>
    <recommendedName>
        <fullName evidence="4">Signal transduction histidine-protein kinase ArlS</fullName>
        <ecNumber evidence="3">2.7.13.3</ecNumber>
    </recommendedName>
</protein>
<evidence type="ECO:0000313" key="24">
    <source>
        <dbReference type="Proteomes" id="UP000460207"/>
    </source>
</evidence>
<dbReference type="AlphaFoldDB" id="A0A073JMT4"/>
<keyword evidence="9 12" id="KW-1133">Transmembrane helix</keyword>
<evidence type="ECO:0000313" key="22">
    <source>
        <dbReference type="Proteomes" id="UP000244083"/>
    </source>
</evidence>
<dbReference type="InterPro" id="IPR005467">
    <property type="entry name" value="His_kinase_dom"/>
</dbReference>
<dbReference type="PROSITE" id="PS50109">
    <property type="entry name" value="HIS_KIN"/>
    <property type="match status" value="1"/>
</dbReference>
<feature type="transmembrane region" description="Helical" evidence="12">
    <location>
        <begin position="16"/>
        <end position="39"/>
    </location>
</feature>
<dbReference type="Pfam" id="PF00512">
    <property type="entry name" value="HisKA"/>
    <property type="match status" value="1"/>
</dbReference>
<evidence type="ECO:0000256" key="7">
    <source>
        <dbReference type="ARBA" id="ARBA00022692"/>
    </source>
</evidence>
<evidence type="ECO:0000256" key="10">
    <source>
        <dbReference type="ARBA" id="ARBA00023012"/>
    </source>
</evidence>
<name>A0A073JMT4_LIMRT</name>
<feature type="domain" description="Histidine kinase" evidence="13">
    <location>
        <begin position="267"/>
        <end position="485"/>
    </location>
</feature>
<reference evidence="15 20" key="1">
    <citation type="submission" date="2014-06" db="EMBL/GenBank/DDBJ databases">
        <title>Genetic determinant of reutericyclin biosynthesis of Lactobacillus reuteri.</title>
        <authorList>
            <person name="Lin X."/>
            <person name="Duar R."/>
            <person name="Walter J."/>
            <person name="Gaenzle M."/>
        </authorList>
    </citation>
    <scope>NUCLEOTIDE SEQUENCE [LARGE SCALE GENOMIC DNA]</scope>
    <source>
        <strain evidence="15 20">LTH2584</strain>
    </source>
</reference>
<dbReference type="InterPro" id="IPR041610">
    <property type="entry name" value="ArlS_N"/>
</dbReference>
<dbReference type="InterPro" id="IPR003594">
    <property type="entry name" value="HATPase_dom"/>
</dbReference>
<evidence type="ECO:0000313" key="18">
    <source>
        <dbReference type="EMBL" id="PTV04639.1"/>
    </source>
</evidence>
<dbReference type="EMBL" id="QAZN01000003">
    <property type="protein sequence ID" value="PTV04639.1"/>
    <property type="molecule type" value="Genomic_DNA"/>
</dbReference>
<dbReference type="Gene3D" id="1.10.287.130">
    <property type="match status" value="1"/>
</dbReference>
<dbReference type="SMART" id="SM00388">
    <property type="entry name" value="HisKA"/>
    <property type="match status" value="1"/>
</dbReference>
<sequence>MKQKDERRFVSLKIKWAAGTALGSLIIFCIVAMALFSAFTQNLFHQERQLLNQGMTNISTQLSTVDTPLTKKNVSHLIDPDRNQSNIISGEEYKRPVIKELSDGHLVINIYNPDGKNILSTGRYIKKPQFTTNRNIHIAAGPNHDVLVGQMPIYGQNNRQLIGYLQVENNLDAYMQSYHQLALVCILALCLVVIASGLLGYFLSLFLLRPLDGIHDTVKEISADPTKDVRVPTTNRNDELAELITMFNEMLDRMQRYIDQQSQFVSDVSHELRTPVAIIQGHLEMLQRWGKDDPKVLDDSIKATLIETRRMKNLVQEMLDLSRAEQVEINFRNQHTIVNDVVHQVYNNFKMLYPDFTFRLDDDLKEPIMVDIYRDHLEQVLVILCDNAVKYSTDDHKEIHIILSRGMNTVEIGIQDFGEGISPENVKRVFDRFYRVDKARSRKKGGNGLGLSIAKRLIEGYHGSITLESSVGAGSLFRIILPIIEDPETKK</sequence>
<dbReference type="Proteomes" id="UP000027731">
    <property type="component" value="Unassembled WGS sequence"/>
</dbReference>
<dbReference type="PATRIC" id="fig|1598.90.peg.1492"/>
<dbReference type="EMBL" id="PTLS01000021">
    <property type="protein sequence ID" value="RMX26088.1"/>
    <property type="molecule type" value="Genomic_DNA"/>
</dbReference>
<dbReference type="Pfam" id="PF00672">
    <property type="entry name" value="HAMP"/>
    <property type="match status" value="1"/>
</dbReference>
<comment type="catalytic activity">
    <reaction evidence="1">
        <text>ATP + protein L-histidine = ADP + protein N-phospho-L-histidine.</text>
        <dbReference type="EC" id="2.7.13.3"/>
    </reaction>
</comment>
<evidence type="ECO:0000256" key="6">
    <source>
        <dbReference type="ARBA" id="ARBA00022679"/>
    </source>
</evidence>
<evidence type="ECO:0000259" key="14">
    <source>
        <dbReference type="PROSITE" id="PS50885"/>
    </source>
</evidence>
<evidence type="ECO:0000256" key="1">
    <source>
        <dbReference type="ARBA" id="ARBA00000085"/>
    </source>
</evidence>
<dbReference type="FunFam" id="1.10.287.130:FF:000001">
    <property type="entry name" value="Two-component sensor histidine kinase"/>
    <property type="match status" value="1"/>
</dbReference>
<keyword evidence="6" id="KW-0808">Transferase</keyword>
<evidence type="ECO:0000313" key="21">
    <source>
        <dbReference type="Proteomes" id="UP000216122"/>
    </source>
</evidence>
<dbReference type="GO" id="GO:0000155">
    <property type="term" value="F:phosphorelay sensor kinase activity"/>
    <property type="evidence" value="ECO:0007669"/>
    <property type="project" value="InterPro"/>
</dbReference>
<reference evidence="22" key="7">
    <citation type="submission" date="2018-04" db="EMBL/GenBank/DDBJ databases">
        <title>Draft Genome Sequences of 10 Lactobacillus Species from 22 Commercial Probiotic Products.</title>
        <authorList>
            <person name="Gangiredla J."/>
            <person name="Barnaba T.J."/>
            <person name="Mammel M.K."/>
            <person name="Lacher D.W."/>
            <person name="Elkins C.A."/>
            <person name="Lampel K.A."/>
            <person name="Whitehouse C.A."/>
            <person name="Tartera C."/>
        </authorList>
    </citation>
    <scope>NUCLEOTIDE SEQUENCE [LARGE SCALE GENOMIC DNA]</scope>
    <source>
        <strain evidence="22">DS12_10</strain>
    </source>
</reference>
<dbReference type="InterPro" id="IPR036097">
    <property type="entry name" value="HisK_dim/P_sf"/>
</dbReference>
<dbReference type="Proteomes" id="UP000244083">
    <property type="component" value="Unassembled WGS sequence"/>
</dbReference>
<evidence type="ECO:0000313" key="17">
    <source>
        <dbReference type="EMBL" id="OYT03344.1"/>
    </source>
</evidence>
<dbReference type="Pfam" id="PF18719">
    <property type="entry name" value="ArlS_N"/>
    <property type="match status" value="1"/>
</dbReference>
<evidence type="ECO:0000256" key="9">
    <source>
        <dbReference type="ARBA" id="ARBA00022989"/>
    </source>
</evidence>
<keyword evidence="8 15" id="KW-0418">Kinase</keyword>
<dbReference type="SMART" id="SM00304">
    <property type="entry name" value="HAMP"/>
    <property type="match status" value="1"/>
</dbReference>
<evidence type="ECO:0000313" key="23">
    <source>
        <dbReference type="Proteomes" id="UP000276940"/>
    </source>
</evidence>
<feature type="domain" description="HAMP" evidence="14">
    <location>
        <begin position="205"/>
        <end position="259"/>
    </location>
</feature>
<dbReference type="PROSITE" id="PS50885">
    <property type="entry name" value="HAMP"/>
    <property type="match status" value="1"/>
</dbReference>
<reference evidence="18" key="5">
    <citation type="journal article" date="2018" name="Genome Announc.">
        <title>Fifty-Six Draft Genome Sequences of 10 Lactobacillus Species from 22 Commercial Dietary Supplements.</title>
        <authorList>
            <person name="Gangiredla J."/>
            <person name="Barnaba T.J."/>
            <person name="Mammel M.K."/>
            <person name="Lacher D.W."/>
            <person name="Elkins C.A."/>
            <person name="Lampel K.A."/>
            <person name="Whitehouse C.A."/>
            <person name="Tartera C."/>
        </authorList>
    </citation>
    <scope>NUCLEOTIDE SEQUENCE</scope>
    <source>
        <strain evidence="18">DS12_10</strain>
    </source>
</reference>
<dbReference type="Proteomes" id="UP000276940">
    <property type="component" value="Unassembled WGS sequence"/>
</dbReference>
<evidence type="ECO:0000256" key="8">
    <source>
        <dbReference type="ARBA" id="ARBA00022777"/>
    </source>
</evidence>
<dbReference type="SUPFAM" id="SSF47384">
    <property type="entry name" value="Homodimeric domain of signal transducing histidine kinase"/>
    <property type="match status" value="1"/>
</dbReference>
<dbReference type="InterPro" id="IPR003660">
    <property type="entry name" value="HAMP_dom"/>
</dbReference>
<dbReference type="PANTHER" id="PTHR45528:SF12">
    <property type="entry name" value="SENSOR HISTIDINE KINASE ARSS"/>
    <property type="match status" value="1"/>
</dbReference>
<dbReference type="RefSeq" id="WP_035169293.1">
    <property type="nucleotide sequence ID" value="NZ_JAJGVW010000172.1"/>
</dbReference>
<dbReference type="PROSITE" id="PS00018">
    <property type="entry name" value="EF_HAND_1"/>
    <property type="match status" value="1"/>
</dbReference>
<reference evidence="16 24" key="8">
    <citation type="submission" date="2019-11" db="EMBL/GenBank/DDBJ databases">
        <title>Draft genome sequence of 12 host-associated Lactobacillus reuteri rodent strains.</title>
        <authorList>
            <person name="Zhang S."/>
            <person name="Ozcam M."/>
            <person name="Van Pijkeren J.P."/>
        </authorList>
    </citation>
    <scope>NUCLEOTIDE SEQUENCE [LARGE SCALE GENOMIC DNA]</scope>
    <source>
        <strain evidence="16 24">N4I</strain>
    </source>
</reference>
<evidence type="ECO:0000313" key="19">
    <source>
        <dbReference type="EMBL" id="RMX26088.1"/>
    </source>
</evidence>
<gene>
    <name evidence="19" type="ORF">C5O77_02855</name>
    <name evidence="17" type="ORF">CBG21_06050</name>
    <name evidence="18" type="ORF">DB325_02825</name>
    <name evidence="16" type="ORF">GIX76_04420</name>
    <name evidence="15" type="ORF">LR3_00795</name>
</gene>
<evidence type="ECO:0000256" key="5">
    <source>
        <dbReference type="ARBA" id="ARBA00022553"/>
    </source>
</evidence>
<dbReference type="SMART" id="SM00387">
    <property type="entry name" value="HATPase_c"/>
    <property type="match status" value="1"/>
</dbReference>
<dbReference type="EMBL" id="WJND01000005">
    <property type="protein sequence ID" value="MRG89234.1"/>
    <property type="molecule type" value="Genomic_DNA"/>
</dbReference>
<dbReference type="Proteomes" id="UP000460207">
    <property type="component" value="Unassembled WGS sequence"/>
</dbReference>
<evidence type="ECO:0000256" key="3">
    <source>
        <dbReference type="ARBA" id="ARBA00012438"/>
    </source>
</evidence>
<dbReference type="Proteomes" id="UP000216122">
    <property type="component" value="Unassembled WGS sequence"/>
</dbReference>
<evidence type="ECO:0000256" key="2">
    <source>
        <dbReference type="ARBA" id="ARBA00004141"/>
    </source>
</evidence>
<comment type="subcellular location">
    <subcellularLocation>
        <location evidence="2">Membrane</location>
        <topology evidence="2">Multi-pass membrane protein</topology>
    </subcellularLocation>
</comment>
<evidence type="ECO:0000256" key="12">
    <source>
        <dbReference type="SAM" id="Phobius"/>
    </source>
</evidence>
<proteinExistence type="predicted"/>
<dbReference type="CDD" id="cd00082">
    <property type="entry name" value="HisKA"/>
    <property type="match status" value="1"/>
</dbReference>
<dbReference type="InterPro" id="IPR004358">
    <property type="entry name" value="Sig_transdc_His_kin-like_C"/>
</dbReference>
<evidence type="ECO:0000259" key="13">
    <source>
        <dbReference type="PROSITE" id="PS50109"/>
    </source>
</evidence>
<keyword evidence="11 12" id="KW-0472">Membrane</keyword>
<reference evidence="17 21" key="4">
    <citation type="submission" date="2017-09" db="EMBL/GenBank/DDBJ databases">
        <title>Tripartite evolution among Lactobacillus johnsonii, Lactobacillus taiwanensis, Lactobacillus reuteri and their rodent host.</title>
        <authorList>
            <person name="Wang T."/>
            <person name="Knowles S."/>
            <person name="Cheng C."/>
        </authorList>
    </citation>
    <scope>NUCLEOTIDE SEQUENCE [LARGE SCALE GENOMIC DNA]</scope>
    <source>
        <strain evidence="17 21">103v</strain>
    </source>
</reference>
<reference evidence="21" key="2">
    <citation type="submission" date="2017-05" db="EMBL/GenBank/DDBJ databases">
        <authorList>
            <person name="Lin X.B."/>
            <person name="Stothard P."/>
            <person name="Tasseva G."/>
            <person name="Walter J."/>
        </authorList>
    </citation>
    <scope>NUCLEOTIDE SEQUENCE [LARGE SCALE GENOMIC DNA]</scope>
    <source>
        <strain evidence="21">103v</strain>
    </source>
</reference>
<comment type="caution">
    <text evidence="15">The sequence shown here is derived from an EMBL/GenBank/DDBJ whole genome shotgun (WGS) entry which is preliminary data.</text>
</comment>